<dbReference type="InterPro" id="IPR008427">
    <property type="entry name" value="Extracellular_membr_CFEM_dom"/>
</dbReference>
<feature type="chain" id="PRO_5022673002" description="CFEM domain-containing protein" evidence="6">
    <location>
        <begin position="20"/>
        <end position="204"/>
    </location>
</feature>
<dbReference type="OrthoDB" id="3267106at2759"/>
<feature type="signal peptide" evidence="6">
    <location>
        <begin position="1"/>
        <end position="19"/>
    </location>
</feature>
<evidence type="ECO:0000256" key="2">
    <source>
        <dbReference type="ARBA" id="ARBA00022525"/>
    </source>
</evidence>
<evidence type="ECO:0000313" key="8">
    <source>
        <dbReference type="EMBL" id="TFL07032.1"/>
    </source>
</evidence>
<gene>
    <name evidence="8" type="ORF">BDV98DRAFT_587558</name>
</gene>
<keyword evidence="9" id="KW-1185">Reference proteome</keyword>
<proteinExistence type="predicted"/>
<evidence type="ECO:0000256" key="5">
    <source>
        <dbReference type="SAM" id="MobiDB-lite"/>
    </source>
</evidence>
<evidence type="ECO:0000313" key="9">
    <source>
        <dbReference type="Proteomes" id="UP000305067"/>
    </source>
</evidence>
<feature type="compositionally biased region" description="Low complexity" evidence="5">
    <location>
        <begin position="147"/>
        <end position="160"/>
    </location>
</feature>
<protein>
    <recommendedName>
        <fullName evidence="7">CFEM domain-containing protein</fullName>
    </recommendedName>
</protein>
<reference evidence="8 9" key="1">
    <citation type="journal article" date="2019" name="Nat. Ecol. Evol.">
        <title>Megaphylogeny resolves global patterns of mushroom evolution.</title>
        <authorList>
            <person name="Varga T."/>
            <person name="Krizsan K."/>
            <person name="Foldi C."/>
            <person name="Dima B."/>
            <person name="Sanchez-Garcia M."/>
            <person name="Sanchez-Ramirez S."/>
            <person name="Szollosi G.J."/>
            <person name="Szarkandi J.G."/>
            <person name="Papp V."/>
            <person name="Albert L."/>
            <person name="Andreopoulos W."/>
            <person name="Angelini C."/>
            <person name="Antonin V."/>
            <person name="Barry K.W."/>
            <person name="Bougher N.L."/>
            <person name="Buchanan P."/>
            <person name="Buyck B."/>
            <person name="Bense V."/>
            <person name="Catcheside P."/>
            <person name="Chovatia M."/>
            <person name="Cooper J."/>
            <person name="Damon W."/>
            <person name="Desjardin D."/>
            <person name="Finy P."/>
            <person name="Geml J."/>
            <person name="Haridas S."/>
            <person name="Hughes K."/>
            <person name="Justo A."/>
            <person name="Karasinski D."/>
            <person name="Kautmanova I."/>
            <person name="Kiss B."/>
            <person name="Kocsube S."/>
            <person name="Kotiranta H."/>
            <person name="LaButti K.M."/>
            <person name="Lechner B.E."/>
            <person name="Liimatainen K."/>
            <person name="Lipzen A."/>
            <person name="Lukacs Z."/>
            <person name="Mihaltcheva S."/>
            <person name="Morgado L.N."/>
            <person name="Niskanen T."/>
            <person name="Noordeloos M.E."/>
            <person name="Ohm R.A."/>
            <person name="Ortiz-Santana B."/>
            <person name="Ovrebo C."/>
            <person name="Racz N."/>
            <person name="Riley R."/>
            <person name="Savchenko A."/>
            <person name="Shiryaev A."/>
            <person name="Soop K."/>
            <person name="Spirin V."/>
            <person name="Szebenyi C."/>
            <person name="Tomsovsky M."/>
            <person name="Tulloss R.E."/>
            <person name="Uehling J."/>
            <person name="Grigoriev I.V."/>
            <person name="Vagvolgyi C."/>
            <person name="Papp T."/>
            <person name="Martin F.M."/>
            <person name="Miettinen O."/>
            <person name="Hibbett D.S."/>
            <person name="Nagy L.G."/>
        </authorList>
    </citation>
    <scope>NUCLEOTIDE SEQUENCE [LARGE SCALE GENOMIC DNA]</scope>
    <source>
        <strain evidence="8 9">CBS 309.79</strain>
    </source>
</reference>
<evidence type="ECO:0000256" key="4">
    <source>
        <dbReference type="ARBA" id="ARBA00023157"/>
    </source>
</evidence>
<dbReference type="EMBL" id="ML178814">
    <property type="protein sequence ID" value="TFL07032.1"/>
    <property type="molecule type" value="Genomic_DNA"/>
</dbReference>
<comment type="subcellular location">
    <subcellularLocation>
        <location evidence="1">Secreted</location>
    </subcellularLocation>
</comment>
<sequence length="204" mass="20546">MAWSSLVLQLAVFSLGISAQSESSDSISSVSSSAASESSSLSVASQTASAEFPSLSGYPSCVSNCLALSIAAAECLSPIEVDCYCGSTNATELFTSQMVACIEEVCPNEHDSAQSLAQEFCDLAANSTSLSFPESATSTPLPIPSMEPTAPTSDSSSDPTGSPPPTSDTPAPEETGDEGAALHNGVKVAASGVMALALGLFALF</sequence>
<accession>A0A5C3QYM1</accession>
<keyword evidence="4" id="KW-1015">Disulfide bond</keyword>
<keyword evidence="2" id="KW-0964">Secreted</keyword>
<name>A0A5C3QYM1_9AGAR</name>
<dbReference type="Pfam" id="PF05730">
    <property type="entry name" value="CFEM"/>
    <property type="match status" value="1"/>
</dbReference>
<dbReference type="Proteomes" id="UP000305067">
    <property type="component" value="Unassembled WGS sequence"/>
</dbReference>
<organism evidence="8 9">
    <name type="scientific">Pterulicium gracile</name>
    <dbReference type="NCBI Taxonomy" id="1884261"/>
    <lineage>
        <taxon>Eukaryota</taxon>
        <taxon>Fungi</taxon>
        <taxon>Dikarya</taxon>
        <taxon>Basidiomycota</taxon>
        <taxon>Agaricomycotina</taxon>
        <taxon>Agaricomycetes</taxon>
        <taxon>Agaricomycetidae</taxon>
        <taxon>Agaricales</taxon>
        <taxon>Pleurotineae</taxon>
        <taxon>Pterulaceae</taxon>
        <taxon>Pterulicium</taxon>
    </lineage>
</organism>
<evidence type="ECO:0000256" key="6">
    <source>
        <dbReference type="SAM" id="SignalP"/>
    </source>
</evidence>
<dbReference type="GO" id="GO:0005576">
    <property type="term" value="C:extracellular region"/>
    <property type="evidence" value="ECO:0007669"/>
    <property type="project" value="UniProtKB-SubCell"/>
</dbReference>
<dbReference type="AlphaFoldDB" id="A0A5C3QYM1"/>
<evidence type="ECO:0000256" key="3">
    <source>
        <dbReference type="ARBA" id="ARBA00022729"/>
    </source>
</evidence>
<feature type="domain" description="CFEM" evidence="7">
    <location>
        <begin position="55"/>
        <end position="122"/>
    </location>
</feature>
<evidence type="ECO:0000256" key="1">
    <source>
        <dbReference type="ARBA" id="ARBA00004613"/>
    </source>
</evidence>
<evidence type="ECO:0000259" key="7">
    <source>
        <dbReference type="Pfam" id="PF05730"/>
    </source>
</evidence>
<feature type="region of interest" description="Disordered" evidence="5">
    <location>
        <begin position="132"/>
        <end position="183"/>
    </location>
</feature>
<keyword evidence="3 6" id="KW-0732">Signal</keyword>